<feature type="region of interest" description="Disordered" evidence="1">
    <location>
        <begin position="114"/>
        <end position="154"/>
    </location>
</feature>
<dbReference type="EMBL" id="CADEPI010000174">
    <property type="protein sequence ID" value="CAB3378928.1"/>
    <property type="molecule type" value="Genomic_DNA"/>
</dbReference>
<feature type="compositionally biased region" description="Basic and acidic residues" evidence="1">
    <location>
        <begin position="257"/>
        <end position="271"/>
    </location>
</feature>
<feature type="compositionally biased region" description="Polar residues" evidence="1">
    <location>
        <begin position="241"/>
        <end position="256"/>
    </location>
</feature>
<evidence type="ECO:0000313" key="3">
    <source>
        <dbReference type="Proteomes" id="UP000494165"/>
    </source>
</evidence>
<evidence type="ECO:0000313" key="2">
    <source>
        <dbReference type="EMBL" id="CAB3378928.1"/>
    </source>
</evidence>
<reference evidence="2 3" key="1">
    <citation type="submission" date="2020-04" db="EMBL/GenBank/DDBJ databases">
        <authorList>
            <person name="Alioto T."/>
            <person name="Alioto T."/>
            <person name="Gomez Garrido J."/>
        </authorList>
    </citation>
    <scope>NUCLEOTIDE SEQUENCE [LARGE SCALE GENOMIC DNA]</scope>
</reference>
<gene>
    <name evidence="2" type="ORF">CLODIP_2_CD00622</name>
</gene>
<protein>
    <submittedName>
        <fullName evidence="2">Uncharacterized protein</fullName>
    </submittedName>
</protein>
<feature type="compositionally biased region" description="Low complexity" evidence="1">
    <location>
        <begin position="117"/>
        <end position="136"/>
    </location>
</feature>
<dbReference type="AlphaFoldDB" id="A0A8S1DBX4"/>
<dbReference type="Proteomes" id="UP000494165">
    <property type="component" value="Unassembled WGS sequence"/>
</dbReference>
<organism evidence="2 3">
    <name type="scientific">Cloeon dipterum</name>
    <dbReference type="NCBI Taxonomy" id="197152"/>
    <lineage>
        <taxon>Eukaryota</taxon>
        <taxon>Metazoa</taxon>
        <taxon>Ecdysozoa</taxon>
        <taxon>Arthropoda</taxon>
        <taxon>Hexapoda</taxon>
        <taxon>Insecta</taxon>
        <taxon>Pterygota</taxon>
        <taxon>Palaeoptera</taxon>
        <taxon>Ephemeroptera</taxon>
        <taxon>Pisciforma</taxon>
        <taxon>Baetidae</taxon>
        <taxon>Cloeon</taxon>
    </lineage>
</organism>
<feature type="region of interest" description="Disordered" evidence="1">
    <location>
        <begin position="241"/>
        <end position="296"/>
    </location>
</feature>
<name>A0A8S1DBX4_9INSE</name>
<sequence length="296" mass="32325">MNEIICPYCKEYQHLEGYCANRCCPRFHNNEIQSANDLEAVQGSLCPSIGVVQAYYDYMENVAPLVLNESQMEENLHLPLYLPNLAVNGQNLLPECEQEYRNFNNSLNIPTMERNAQENSRNSASQSNSSQGKNSNFYGPSTSQENSASGSVSTSENDALMRIAPSLPPVVAPLAVREFQFPHLEGFQGNGSQPGINVPRERFQQLQNTLLDLEIINIENPTQQLFAGVVTANVENEPLTTQGNEMCASGSQSTAKNIEHTRSSHSLHEPEAGASSANSYPGTSSNHNSTGGVSAQ</sequence>
<accession>A0A8S1DBX4</accession>
<proteinExistence type="predicted"/>
<keyword evidence="3" id="KW-1185">Reference proteome</keyword>
<comment type="caution">
    <text evidence="2">The sequence shown here is derived from an EMBL/GenBank/DDBJ whole genome shotgun (WGS) entry which is preliminary data.</text>
</comment>
<evidence type="ECO:0000256" key="1">
    <source>
        <dbReference type="SAM" id="MobiDB-lite"/>
    </source>
</evidence>
<feature type="compositionally biased region" description="Polar residues" evidence="1">
    <location>
        <begin position="275"/>
        <end position="296"/>
    </location>
</feature>
<feature type="compositionally biased region" description="Polar residues" evidence="1">
    <location>
        <begin position="137"/>
        <end position="154"/>
    </location>
</feature>